<keyword evidence="5" id="KW-1185">Reference proteome</keyword>
<evidence type="ECO:0000256" key="1">
    <source>
        <dbReference type="SAM" id="MobiDB-lite"/>
    </source>
</evidence>
<dbReference type="Gene3D" id="3.30.65.10">
    <property type="entry name" value="Bacterial Topoisomerase I, domain 1"/>
    <property type="match status" value="1"/>
</dbReference>
<reference evidence="4 5" key="1">
    <citation type="submission" date="2018-07" db="EMBL/GenBank/DDBJ databases">
        <title>Genomic Encyclopedia of Type Strains, Phase IV (KMG-IV): sequencing the most valuable type-strain genomes for metagenomic binning, comparative biology and taxonomic classification.</title>
        <authorList>
            <person name="Goeker M."/>
        </authorList>
    </citation>
    <scope>NUCLEOTIDE SEQUENCE [LARGE SCALE GENOMIC DNA]</scope>
    <source>
        <strain evidence="4 5">DSM 21634</strain>
    </source>
</reference>
<proteinExistence type="predicted"/>
<feature type="region of interest" description="Disordered" evidence="1">
    <location>
        <begin position="223"/>
        <end position="271"/>
    </location>
</feature>
<name>A0A368XKL2_9BURK</name>
<comment type="caution">
    <text evidence="4">The sequence shown here is derived from an EMBL/GenBank/DDBJ whole genome shotgun (WGS) entry which is preliminary data.</text>
</comment>
<evidence type="ECO:0000313" key="5">
    <source>
        <dbReference type="Proteomes" id="UP000252884"/>
    </source>
</evidence>
<keyword evidence="2" id="KW-0812">Transmembrane</keyword>
<dbReference type="Gene3D" id="3.40.1350.10">
    <property type="match status" value="1"/>
</dbReference>
<dbReference type="EMBL" id="QPJK01000008">
    <property type="protein sequence ID" value="RCW68129.1"/>
    <property type="molecule type" value="Genomic_DNA"/>
</dbReference>
<dbReference type="GO" id="GO:0003677">
    <property type="term" value="F:DNA binding"/>
    <property type="evidence" value="ECO:0007669"/>
    <property type="project" value="InterPro"/>
</dbReference>
<feature type="transmembrane region" description="Helical" evidence="2">
    <location>
        <begin position="20"/>
        <end position="40"/>
    </location>
</feature>
<dbReference type="GO" id="GO:0015666">
    <property type="term" value="F:restriction endodeoxyribonuclease activity"/>
    <property type="evidence" value="ECO:0007669"/>
    <property type="project" value="TreeGrafter"/>
</dbReference>
<dbReference type="InterPro" id="IPR052906">
    <property type="entry name" value="Type_IV_Methyl-Rstrct_Enzyme"/>
</dbReference>
<dbReference type="InterPro" id="IPR011856">
    <property type="entry name" value="tRNA_endonuc-like_dom_sf"/>
</dbReference>
<dbReference type="Proteomes" id="UP000252884">
    <property type="component" value="Unassembled WGS sequence"/>
</dbReference>
<dbReference type="PANTHER" id="PTHR30015:SF7">
    <property type="entry name" value="TYPE IV METHYL-DIRECTED RESTRICTION ENZYME ECOKMRR"/>
    <property type="match status" value="1"/>
</dbReference>
<feature type="transmembrane region" description="Helical" evidence="2">
    <location>
        <begin position="60"/>
        <end position="86"/>
    </location>
</feature>
<evidence type="ECO:0000313" key="4">
    <source>
        <dbReference type="EMBL" id="RCW68129.1"/>
    </source>
</evidence>
<dbReference type="Pfam" id="PF04471">
    <property type="entry name" value="Mrr_cat"/>
    <property type="match status" value="1"/>
</dbReference>
<evidence type="ECO:0000259" key="3">
    <source>
        <dbReference type="Pfam" id="PF04471"/>
    </source>
</evidence>
<dbReference type="PANTHER" id="PTHR30015">
    <property type="entry name" value="MRR RESTRICTION SYSTEM PROTEIN"/>
    <property type="match status" value="1"/>
</dbReference>
<dbReference type="GO" id="GO:0009307">
    <property type="term" value="P:DNA restriction-modification system"/>
    <property type="evidence" value="ECO:0007669"/>
    <property type="project" value="InterPro"/>
</dbReference>
<evidence type="ECO:0000256" key="2">
    <source>
        <dbReference type="SAM" id="Phobius"/>
    </source>
</evidence>
<organism evidence="4 5">
    <name type="scientific">Pseudorhodoferax soli</name>
    <dbReference type="NCBI Taxonomy" id="545864"/>
    <lineage>
        <taxon>Bacteria</taxon>
        <taxon>Pseudomonadati</taxon>
        <taxon>Pseudomonadota</taxon>
        <taxon>Betaproteobacteria</taxon>
        <taxon>Burkholderiales</taxon>
        <taxon>Comamonadaceae</taxon>
    </lineage>
</organism>
<dbReference type="OrthoDB" id="5782056at2"/>
<keyword evidence="2" id="KW-0472">Membrane</keyword>
<dbReference type="SUPFAM" id="SSF52980">
    <property type="entry name" value="Restriction endonuclease-like"/>
    <property type="match status" value="1"/>
</dbReference>
<protein>
    <submittedName>
        <fullName evidence="4">Restriction system protein</fullName>
    </submittedName>
</protein>
<feature type="domain" description="Restriction endonuclease type IV Mrr" evidence="3">
    <location>
        <begin position="108"/>
        <end position="218"/>
    </location>
</feature>
<accession>A0A368XKL2</accession>
<gene>
    <name evidence="4" type="ORF">DES41_108311</name>
</gene>
<dbReference type="RefSeq" id="WP_114470656.1">
    <property type="nucleotide sequence ID" value="NZ_QPJK01000008.1"/>
</dbReference>
<dbReference type="InterPro" id="IPR011335">
    <property type="entry name" value="Restrct_endonuc-II-like"/>
</dbReference>
<dbReference type="InterPro" id="IPR007560">
    <property type="entry name" value="Restrct_endonuc_IV_Mrr"/>
</dbReference>
<keyword evidence="2" id="KW-1133">Transmembrane helix</keyword>
<dbReference type="AlphaFoldDB" id="A0A368XKL2"/>
<sequence length="309" mass="32650">MARRRKSSTADDLMDLVALLPWWGGVALAAVSYWVLHAVATRPLLAVKTGKQLSEALPSMLIQGLATGGQYLLPFICLLGALASFLRRRKRKALFDTASPASGADALQGMSWQEFEMLVGEGFKRRGYGVRETGGGGADGGVDLVLTRGGEKFLVQCKQWKAFKVGVSTVRELYGAIAAEGVAGGFVVTSGRFTGDAQAFAAGRNVQLLDGLALMQLLRDGRSQQATKSRAAEPGSSNKTAADAQPTPAANPKQPPPVAESAIDPKCPRCSKPMVRRVARKGATVGKDFWGCSAYSTGCRGTREISSGN</sequence>